<comment type="caution">
    <text evidence="2">The sequence shown here is derived from an EMBL/GenBank/DDBJ whole genome shotgun (WGS) entry which is preliminary data.</text>
</comment>
<feature type="compositionally biased region" description="Pro residues" evidence="1">
    <location>
        <begin position="172"/>
        <end position="183"/>
    </location>
</feature>
<organism evidence="2">
    <name type="scientific">Heliothis virescens</name>
    <name type="common">Tobacco budworm moth</name>
    <dbReference type="NCBI Taxonomy" id="7102"/>
    <lineage>
        <taxon>Eukaryota</taxon>
        <taxon>Metazoa</taxon>
        <taxon>Ecdysozoa</taxon>
        <taxon>Arthropoda</taxon>
        <taxon>Hexapoda</taxon>
        <taxon>Insecta</taxon>
        <taxon>Pterygota</taxon>
        <taxon>Neoptera</taxon>
        <taxon>Endopterygota</taxon>
        <taxon>Lepidoptera</taxon>
        <taxon>Glossata</taxon>
        <taxon>Ditrysia</taxon>
        <taxon>Noctuoidea</taxon>
        <taxon>Noctuidae</taxon>
        <taxon>Heliothinae</taxon>
        <taxon>Heliothis</taxon>
    </lineage>
</organism>
<accession>A0A2A4IVD4</accession>
<evidence type="ECO:0000256" key="1">
    <source>
        <dbReference type="SAM" id="MobiDB-lite"/>
    </source>
</evidence>
<evidence type="ECO:0000313" key="2">
    <source>
        <dbReference type="EMBL" id="PCG63244.1"/>
    </source>
</evidence>
<gene>
    <name evidence="2" type="ORF">B5V51_12667</name>
</gene>
<sequence length="243" mass="27957">MSTPARSRAHRLSYRRCINCSLLLASNLRRYTVEELNEQMTVLLRTWTTPTPVMSDDILCIEYYLLLQERILSNITGSHEDMSPAYGHLNVCYGCGISVASRRTHRVELDCPQRSMILRWTLAHLVPHLQKVCIPCWLAATRETRHLEVQDSNRPARVMDAALSSLEHPEIPEPPPMPAPKPQPQQALRVQSKINSQKYKRVAAASRHCMFVGCNNDERLLVPMTIKELLLLQYNIYIYTFKC</sequence>
<reference evidence="2" key="1">
    <citation type="submission" date="2017-09" db="EMBL/GenBank/DDBJ databases">
        <title>Contemporary evolution of a Lepidopteran species, Heliothis virescens, in response to modern agricultural practices.</title>
        <authorList>
            <person name="Fritz M.L."/>
            <person name="Deyonke A.M."/>
            <person name="Papanicolaou A."/>
            <person name="Micinski S."/>
            <person name="Westbrook J."/>
            <person name="Gould F."/>
        </authorList>
    </citation>
    <scope>NUCLEOTIDE SEQUENCE [LARGE SCALE GENOMIC DNA]</scope>
    <source>
        <strain evidence="2">HvINT-</strain>
        <tissue evidence="2">Whole body</tissue>
    </source>
</reference>
<protein>
    <submittedName>
        <fullName evidence="2">Uncharacterized protein</fullName>
    </submittedName>
</protein>
<feature type="region of interest" description="Disordered" evidence="1">
    <location>
        <begin position="167"/>
        <end position="190"/>
    </location>
</feature>
<proteinExistence type="predicted"/>
<name>A0A2A4IVD4_HELVI</name>
<dbReference type="AlphaFoldDB" id="A0A2A4IVD4"/>
<dbReference type="EMBL" id="NWSH01006780">
    <property type="protein sequence ID" value="PCG63244.1"/>
    <property type="molecule type" value="Genomic_DNA"/>
</dbReference>